<feature type="compositionally biased region" description="Polar residues" evidence="1">
    <location>
        <begin position="250"/>
        <end position="264"/>
    </location>
</feature>
<keyword evidence="3" id="KW-1185">Reference proteome</keyword>
<organism evidence="2 3">
    <name type="scientific">Parascedosporium putredinis</name>
    <dbReference type="NCBI Taxonomy" id="1442378"/>
    <lineage>
        <taxon>Eukaryota</taxon>
        <taxon>Fungi</taxon>
        <taxon>Dikarya</taxon>
        <taxon>Ascomycota</taxon>
        <taxon>Pezizomycotina</taxon>
        <taxon>Sordariomycetes</taxon>
        <taxon>Hypocreomycetidae</taxon>
        <taxon>Microascales</taxon>
        <taxon>Microascaceae</taxon>
        <taxon>Parascedosporium</taxon>
    </lineage>
</organism>
<evidence type="ECO:0000256" key="1">
    <source>
        <dbReference type="SAM" id="MobiDB-lite"/>
    </source>
</evidence>
<feature type="region of interest" description="Disordered" evidence="1">
    <location>
        <begin position="545"/>
        <end position="581"/>
    </location>
</feature>
<feature type="compositionally biased region" description="Polar residues" evidence="1">
    <location>
        <begin position="153"/>
        <end position="162"/>
    </location>
</feature>
<feature type="region of interest" description="Disordered" evidence="1">
    <location>
        <begin position="1"/>
        <end position="88"/>
    </location>
</feature>
<dbReference type="AlphaFoldDB" id="A0A9P1H8J9"/>
<name>A0A9P1H8J9_9PEZI</name>
<feature type="region of interest" description="Disordered" evidence="1">
    <location>
        <begin position="100"/>
        <end position="198"/>
    </location>
</feature>
<dbReference type="OrthoDB" id="4155914at2759"/>
<feature type="compositionally biased region" description="Low complexity" evidence="1">
    <location>
        <begin position="183"/>
        <end position="194"/>
    </location>
</feature>
<feature type="compositionally biased region" description="Low complexity" evidence="1">
    <location>
        <begin position="108"/>
        <end position="120"/>
    </location>
</feature>
<accession>A0A9P1H8J9</accession>
<reference evidence="2" key="1">
    <citation type="submission" date="2022-11" db="EMBL/GenBank/DDBJ databases">
        <authorList>
            <person name="Scott C."/>
            <person name="Bruce N."/>
        </authorList>
    </citation>
    <scope>NUCLEOTIDE SEQUENCE</scope>
</reference>
<feature type="compositionally biased region" description="Basic and acidic residues" evidence="1">
    <location>
        <begin position="561"/>
        <end position="581"/>
    </location>
</feature>
<feature type="compositionally biased region" description="Low complexity" evidence="1">
    <location>
        <begin position="55"/>
        <end position="65"/>
    </location>
</feature>
<evidence type="ECO:0000313" key="2">
    <source>
        <dbReference type="EMBL" id="CAI4218013.1"/>
    </source>
</evidence>
<dbReference type="Proteomes" id="UP000838763">
    <property type="component" value="Unassembled WGS sequence"/>
</dbReference>
<feature type="compositionally biased region" description="Low complexity" evidence="1">
    <location>
        <begin position="164"/>
        <end position="173"/>
    </location>
</feature>
<comment type="caution">
    <text evidence="2">The sequence shown here is derived from an EMBL/GenBank/DDBJ whole genome shotgun (WGS) entry which is preliminary data.</text>
</comment>
<feature type="compositionally biased region" description="Polar residues" evidence="1">
    <location>
        <begin position="126"/>
        <end position="135"/>
    </location>
</feature>
<gene>
    <name evidence="2" type="ORF">PPNO1_LOCUS7609</name>
</gene>
<dbReference type="EMBL" id="CALLCH030000017">
    <property type="protein sequence ID" value="CAI4218013.1"/>
    <property type="molecule type" value="Genomic_DNA"/>
</dbReference>
<sequence length="609" mass="67974">MCKLIMAGQRRSGDERPGNDLQQQLASPIEAQSQAQAQAHALGLGRHHPKDPLHHPALPHLAQQQQPPPPQHFHQLQQPAPPPPEQRRSARKIIKGIFTSSSSKEGQQHQQHQQQQHQQQQPPPVGQSSYDNTTGLGRRPSSAFLSTIHPDLDSSSPYSSEEIQLPTQQHQQLPPHPRTNIPQLQLQQDPAQQHPQDHANANVAHPLQHQNPAQQYPHPNLPQGQQQYQPGLPQLRTVHLPPNSLHHNPETSSQVSRESPTGETGPQNQGMPPPQPGAQQNQAFRGTSGQDRMAYDGSAGDQGRNSPQPEREDPDKAFRELLVKYKNVKRLYFENKAQIEQMTGQIEHLQNAVANQRLSQSRTSLDDSEYATRFNRLNGAINNLSFNIRKDWRMVPRWLDRFVSQDALQTGKQEMTAVGRAVITRWIVEEVFNRCFHPGLDPVLSRQLKEIELSIRRNSYTLNSQEEFEALTAKVISWRMATLEGLSRELASPESAENRAEFISKVTANLLTTLMQYLNDPAPPGVEGSASMIMELAVGIAANIPLESRDEGGDDDDDGDAGDKDKASKDRHADRSRPDANRVRVAGFVALEVRALAQPRGTQEPPALL</sequence>
<feature type="region of interest" description="Disordered" evidence="1">
    <location>
        <begin position="210"/>
        <end position="229"/>
    </location>
</feature>
<feature type="compositionally biased region" description="Low complexity" evidence="1">
    <location>
        <begin position="31"/>
        <end position="41"/>
    </location>
</feature>
<evidence type="ECO:0000313" key="3">
    <source>
        <dbReference type="Proteomes" id="UP000838763"/>
    </source>
</evidence>
<feature type="region of interest" description="Disordered" evidence="1">
    <location>
        <begin position="234"/>
        <end position="316"/>
    </location>
</feature>
<protein>
    <submittedName>
        <fullName evidence="2">Uncharacterized protein</fullName>
    </submittedName>
</protein>
<proteinExistence type="predicted"/>